<accession>A0ACC5R7C9</accession>
<evidence type="ECO:0000313" key="2">
    <source>
        <dbReference type="Proteomes" id="UP000616151"/>
    </source>
</evidence>
<proteinExistence type="predicted"/>
<keyword evidence="2" id="KW-1185">Reference proteome</keyword>
<comment type="caution">
    <text evidence="1">The sequence shown here is derived from an EMBL/GenBank/DDBJ whole genome shotgun (WGS) entry which is preliminary data.</text>
</comment>
<protein>
    <submittedName>
        <fullName evidence="1">Sulfite exporter TauE/SafE family protein</fullName>
    </submittedName>
</protein>
<sequence length="279" mass="28795">MLASLDLVHMLTYAAALLFTGALGGFVAGLLGVGGGIVIVPVLFHIFTLLDIDDDVKMHLAVGTSLSTIILTSAMSVRAHWRRGAVDVDMLKRWGIGIFLGVVAGTLLATHVKGPVLMGVFGVVALIVSFHMAFSKPSWRLADKLPGGIAEQAMATGIGGVSAMMGIGGGTLSVPTLSLFGYPIHKAVGTAAAIGFIIGVPGTIGFVLSGLGDSELPPFSFGYVSLLGLALITPTSILMAPVGAWAAHALPVRGLKLAFAAFLFVTALRMLWSVLDFLT</sequence>
<dbReference type="EMBL" id="JAENHL010000007">
    <property type="protein sequence ID" value="MBK1868401.1"/>
    <property type="molecule type" value="Genomic_DNA"/>
</dbReference>
<gene>
    <name evidence="1" type="ORF">JHL16_18755</name>
</gene>
<name>A0ACC5R7C9_9HYPH</name>
<organism evidence="1 2">
    <name type="scientific">Taklimakanibacter albus</name>
    <dbReference type="NCBI Taxonomy" id="2800327"/>
    <lineage>
        <taxon>Bacteria</taxon>
        <taxon>Pseudomonadati</taxon>
        <taxon>Pseudomonadota</taxon>
        <taxon>Alphaproteobacteria</taxon>
        <taxon>Hyphomicrobiales</taxon>
        <taxon>Aestuariivirgaceae</taxon>
        <taxon>Taklimakanibacter</taxon>
    </lineage>
</organism>
<reference evidence="1" key="1">
    <citation type="submission" date="2021-01" db="EMBL/GenBank/DDBJ databases">
        <authorList>
            <person name="Sun Q."/>
        </authorList>
    </citation>
    <scope>NUCLEOTIDE SEQUENCE</scope>
    <source>
        <strain evidence="1">YIM B02566</strain>
    </source>
</reference>
<evidence type="ECO:0000313" key="1">
    <source>
        <dbReference type="EMBL" id="MBK1868401.1"/>
    </source>
</evidence>
<dbReference type="Proteomes" id="UP000616151">
    <property type="component" value="Unassembled WGS sequence"/>
</dbReference>